<feature type="transmembrane region" description="Helical" evidence="1">
    <location>
        <begin position="123"/>
        <end position="141"/>
    </location>
</feature>
<dbReference type="PANTHER" id="PTHR40700">
    <property type="entry name" value="HYPOTHETICAL MEMBRANE PROTEIN, CONSERVED, DUF63 FAMILY"/>
    <property type="match status" value="1"/>
</dbReference>
<protein>
    <submittedName>
        <fullName evidence="2">DUF63 family protein</fullName>
    </submittedName>
</protein>
<dbReference type="AlphaFoldDB" id="A0A7D3YCE6"/>
<dbReference type="GeneID" id="55596399"/>
<feature type="transmembrane region" description="Helical" evidence="1">
    <location>
        <begin position="6"/>
        <end position="22"/>
    </location>
</feature>
<evidence type="ECO:0000313" key="2">
    <source>
        <dbReference type="EMBL" id="QKG94265.1"/>
    </source>
</evidence>
<dbReference type="EMBL" id="CP053942">
    <property type="protein sequence ID" value="QKG94265.1"/>
    <property type="molecule type" value="Genomic_DNA"/>
</dbReference>
<keyword evidence="1" id="KW-1133">Transmembrane helix</keyword>
<dbReference type="PANTHER" id="PTHR40700:SF1">
    <property type="entry name" value="DUF63 DOMAIN-CONTAINING PROTEIN"/>
    <property type="match status" value="1"/>
</dbReference>
<geneLocation type="plasmid" evidence="3">
    <name>phar01</name>
</geneLocation>
<feature type="transmembrane region" description="Helical" evidence="1">
    <location>
        <begin position="231"/>
        <end position="256"/>
    </location>
</feature>
<feature type="transmembrane region" description="Helical" evidence="1">
    <location>
        <begin position="153"/>
        <end position="174"/>
    </location>
</feature>
<sequence length="257" mass="26158">MIDSGVAFVLASISIVSIAWALPRRHVAVTGADIAATLPWFAVIGVAVAVGRSVPLSGLTAGFVQSPTVYLAVTGLVAGLWLILDVVGVNDVSRWTAVSGVLTAIAVGGASLLATGALHWRVLVWNAVAIVLAFGITGPVLRGVRDLRLSTHGWLGGGVLFAHVLDGTTTGIGLRHLGTIERNPISATIIQAGDGIGPSGVVLFLLVKIAAALLVLAVLDRDSDYVGRETAGLLVIAGGAGLLPAVHNLTLFALTIP</sequence>
<keyword evidence="3" id="KW-1185">Reference proteome</keyword>
<accession>A0A7D3YCE6</accession>
<name>A0A7D3YCE6_9EURY</name>
<evidence type="ECO:0000256" key="1">
    <source>
        <dbReference type="SAM" id="Phobius"/>
    </source>
</evidence>
<dbReference type="Proteomes" id="UP000505020">
    <property type="component" value="Plasmid pHAR01"/>
</dbReference>
<organism evidence="2 3">
    <name type="scientific">Halorubrum salinarum</name>
    <dbReference type="NCBI Taxonomy" id="2739057"/>
    <lineage>
        <taxon>Archaea</taxon>
        <taxon>Methanobacteriati</taxon>
        <taxon>Methanobacteriota</taxon>
        <taxon>Stenosarchaea group</taxon>
        <taxon>Halobacteria</taxon>
        <taxon>Halobacteriales</taxon>
        <taxon>Haloferacaceae</taxon>
        <taxon>Halorubrum</taxon>
    </lineage>
</organism>
<feature type="transmembrane region" description="Helical" evidence="1">
    <location>
        <begin position="34"/>
        <end position="54"/>
    </location>
</feature>
<proteinExistence type="predicted"/>
<dbReference type="KEGG" id="hsai:HPS36_15315"/>
<feature type="transmembrane region" description="Helical" evidence="1">
    <location>
        <begin position="95"/>
        <end position="117"/>
    </location>
</feature>
<evidence type="ECO:0000313" key="3">
    <source>
        <dbReference type="Proteomes" id="UP000505020"/>
    </source>
</evidence>
<dbReference type="RefSeq" id="WP_173230876.1">
    <property type="nucleotide sequence ID" value="NZ_CP053942.1"/>
</dbReference>
<feature type="transmembrane region" description="Helical" evidence="1">
    <location>
        <begin position="69"/>
        <end position="88"/>
    </location>
</feature>
<reference evidence="2 3" key="1">
    <citation type="submission" date="2020-05" db="EMBL/GenBank/DDBJ databases">
        <title>Halorubrum RHB-C sp.nov., an extremely halophilic archaeon isolated from solar salt farm.</title>
        <authorList>
            <person name="Ho H."/>
            <person name="Danganan R.E."/>
            <person name="Dedeles G.R."/>
            <person name="Kim S.-G."/>
        </authorList>
    </citation>
    <scope>NUCLEOTIDE SEQUENCE [LARGE SCALE GENOMIC DNA]</scope>
    <source>
        <strain evidence="2 3">RHB-C</strain>
        <plasmid evidence="3">phar01</plasmid>
    </source>
</reference>
<keyword evidence="1" id="KW-0472">Membrane</keyword>
<feature type="transmembrane region" description="Helical" evidence="1">
    <location>
        <begin position="201"/>
        <end position="219"/>
    </location>
</feature>
<dbReference type="Pfam" id="PF01889">
    <property type="entry name" value="DUF63"/>
    <property type="match status" value="1"/>
</dbReference>
<keyword evidence="2" id="KW-0614">Plasmid</keyword>
<dbReference type="InterPro" id="IPR002749">
    <property type="entry name" value="DUF63"/>
</dbReference>
<keyword evidence="1" id="KW-0812">Transmembrane</keyword>
<gene>
    <name evidence="2" type="ORF">HPS36_15315</name>
</gene>